<keyword evidence="1" id="KW-0812">Transmembrane</keyword>
<evidence type="ECO:0000313" key="2">
    <source>
        <dbReference type="EMBL" id="KAH8022502.1"/>
    </source>
</evidence>
<gene>
    <name evidence="2" type="ORF">HPB51_025065</name>
</gene>
<keyword evidence="1" id="KW-0472">Membrane</keyword>
<dbReference type="Proteomes" id="UP000821866">
    <property type="component" value="Chromosome 7"/>
</dbReference>
<keyword evidence="3" id="KW-1185">Reference proteome</keyword>
<keyword evidence="1" id="KW-1133">Transmembrane helix</keyword>
<proteinExistence type="predicted"/>
<evidence type="ECO:0000313" key="3">
    <source>
        <dbReference type="Proteomes" id="UP000821866"/>
    </source>
</evidence>
<protein>
    <submittedName>
        <fullName evidence="2">Uncharacterized protein</fullName>
    </submittedName>
</protein>
<reference evidence="2" key="1">
    <citation type="journal article" date="2020" name="Cell">
        <title>Large-Scale Comparative Analyses of Tick Genomes Elucidate Their Genetic Diversity and Vector Capacities.</title>
        <authorList>
            <consortium name="Tick Genome and Microbiome Consortium (TIGMIC)"/>
            <person name="Jia N."/>
            <person name="Wang J."/>
            <person name="Shi W."/>
            <person name="Du L."/>
            <person name="Sun Y."/>
            <person name="Zhan W."/>
            <person name="Jiang J.F."/>
            <person name="Wang Q."/>
            <person name="Zhang B."/>
            <person name="Ji P."/>
            <person name="Bell-Sakyi L."/>
            <person name="Cui X.M."/>
            <person name="Yuan T.T."/>
            <person name="Jiang B.G."/>
            <person name="Yang W.F."/>
            <person name="Lam T.T."/>
            <person name="Chang Q.C."/>
            <person name="Ding S.J."/>
            <person name="Wang X.J."/>
            <person name="Zhu J.G."/>
            <person name="Ruan X.D."/>
            <person name="Zhao L."/>
            <person name="Wei J.T."/>
            <person name="Ye R.Z."/>
            <person name="Que T.C."/>
            <person name="Du C.H."/>
            <person name="Zhou Y.H."/>
            <person name="Cheng J.X."/>
            <person name="Dai P.F."/>
            <person name="Guo W.B."/>
            <person name="Han X.H."/>
            <person name="Huang E.J."/>
            <person name="Li L.F."/>
            <person name="Wei W."/>
            <person name="Gao Y.C."/>
            <person name="Liu J.Z."/>
            <person name="Shao H.Z."/>
            <person name="Wang X."/>
            <person name="Wang C.C."/>
            <person name="Yang T.C."/>
            <person name="Huo Q.B."/>
            <person name="Li W."/>
            <person name="Chen H.Y."/>
            <person name="Chen S.E."/>
            <person name="Zhou L.G."/>
            <person name="Ni X.B."/>
            <person name="Tian J.H."/>
            <person name="Sheng Y."/>
            <person name="Liu T."/>
            <person name="Pan Y.S."/>
            <person name="Xia L.Y."/>
            <person name="Li J."/>
            <person name="Zhao F."/>
            <person name="Cao W.C."/>
        </authorList>
    </citation>
    <scope>NUCLEOTIDE SEQUENCE</scope>
    <source>
        <strain evidence="2">Rmic-2018</strain>
    </source>
</reference>
<feature type="transmembrane region" description="Helical" evidence="1">
    <location>
        <begin position="24"/>
        <end position="45"/>
    </location>
</feature>
<dbReference type="AlphaFoldDB" id="A0A9J6DKN6"/>
<comment type="caution">
    <text evidence="2">The sequence shown here is derived from an EMBL/GenBank/DDBJ whole genome shotgun (WGS) entry which is preliminary data.</text>
</comment>
<evidence type="ECO:0000256" key="1">
    <source>
        <dbReference type="SAM" id="Phobius"/>
    </source>
</evidence>
<sequence length="628" mass="69188">MSAEQQTDTHEDMAKREPTSIREFVCTVAGAIVFTVAIIILLSLYENPPVSHGRSTPFCCPDVLQQLLRGANLSLDPCQSIFGYTCYAYVTIRSDRPQPVRLNTDPLKGFPKTEAGRAIAAYYRACILSPGNLSVARESASALVSVSNPPRTRAVLPLGVLELIMDLSLKYGLPSVIEFSVGAGPDLTRFLTILASSLTDLSENYSQVLLKTMKTDALETVNGALSSALTISDVDAFLNNLEKFKVKTTQNYTLRSLSDISSEISIAQWKDVMSSVGLSENASIFSIPKEELKGMFALVLNSERRVTTLISALVVASVKLALTVMINASSTNGKAEICRSRAKDLVSLWVLDGIQLSQSPAQDAAIREAYAIVANAVTRKVKSGMTGEDFYKLEETLKDVRVILPSEVVPADLTIPLMTSRYAIAELLTRAYLLQARRYQTYTLALPEGIVRYFLKDHATLDDNVIVVPTVMYSLMPLSGVTDTLLLASTVGVYLADSLWQFVFSSNWSQVSSETLNDYRSCIENSSLSLIEWPSKLLWLSFQTATDISKDADWDVEVDTGGRWHLTRGRLFYMSFVHYLMCRGPNSVYPTFGEDVDVFMSAFEDFYRSFSCNMAASKINGASCSLKL</sequence>
<dbReference type="SUPFAM" id="SSF55486">
    <property type="entry name" value="Metalloproteases ('zincins'), catalytic domain"/>
    <property type="match status" value="1"/>
</dbReference>
<organism evidence="2 3">
    <name type="scientific">Rhipicephalus microplus</name>
    <name type="common">Cattle tick</name>
    <name type="synonym">Boophilus microplus</name>
    <dbReference type="NCBI Taxonomy" id="6941"/>
    <lineage>
        <taxon>Eukaryota</taxon>
        <taxon>Metazoa</taxon>
        <taxon>Ecdysozoa</taxon>
        <taxon>Arthropoda</taxon>
        <taxon>Chelicerata</taxon>
        <taxon>Arachnida</taxon>
        <taxon>Acari</taxon>
        <taxon>Parasitiformes</taxon>
        <taxon>Ixodida</taxon>
        <taxon>Ixodoidea</taxon>
        <taxon>Ixodidae</taxon>
        <taxon>Rhipicephalinae</taxon>
        <taxon>Rhipicephalus</taxon>
        <taxon>Boophilus</taxon>
    </lineage>
</organism>
<accession>A0A9J6DKN6</accession>
<name>A0A9J6DKN6_RHIMP</name>
<reference evidence="2" key="2">
    <citation type="submission" date="2021-09" db="EMBL/GenBank/DDBJ databases">
        <authorList>
            <person name="Jia N."/>
            <person name="Wang J."/>
            <person name="Shi W."/>
            <person name="Du L."/>
            <person name="Sun Y."/>
            <person name="Zhan W."/>
            <person name="Jiang J."/>
            <person name="Wang Q."/>
            <person name="Zhang B."/>
            <person name="Ji P."/>
            <person name="Sakyi L.B."/>
            <person name="Cui X."/>
            <person name="Yuan T."/>
            <person name="Jiang B."/>
            <person name="Yang W."/>
            <person name="Lam T.T.-Y."/>
            <person name="Chang Q."/>
            <person name="Ding S."/>
            <person name="Wang X."/>
            <person name="Zhu J."/>
            <person name="Ruan X."/>
            <person name="Zhao L."/>
            <person name="Wei J."/>
            <person name="Que T."/>
            <person name="Du C."/>
            <person name="Cheng J."/>
            <person name="Dai P."/>
            <person name="Han X."/>
            <person name="Huang E."/>
            <person name="Gao Y."/>
            <person name="Liu J."/>
            <person name="Shao H."/>
            <person name="Ye R."/>
            <person name="Li L."/>
            <person name="Wei W."/>
            <person name="Wang X."/>
            <person name="Wang C."/>
            <person name="Huo Q."/>
            <person name="Li W."/>
            <person name="Guo W."/>
            <person name="Chen H."/>
            <person name="Chen S."/>
            <person name="Zhou L."/>
            <person name="Zhou L."/>
            <person name="Ni X."/>
            <person name="Tian J."/>
            <person name="Zhou Y."/>
            <person name="Sheng Y."/>
            <person name="Liu T."/>
            <person name="Pan Y."/>
            <person name="Xia L."/>
            <person name="Li J."/>
            <person name="Zhao F."/>
            <person name="Cao W."/>
        </authorList>
    </citation>
    <scope>NUCLEOTIDE SEQUENCE</scope>
    <source>
        <strain evidence="2">Rmic-2018</strain>
        <tissue evidence="2">Larvae</tissue>
    </source>
</reference>
<dbReference type="EMBL" id="JABSTU010000009">
    <property type="protein sequence ID" value="KAH8022502.1"/>
    <property type="molecule type" value="Genomic_DNA"/>
</dbReference>